<dbReference type="EMBL" id="CP111013">
    <property type="protein sequence ID" value="WAQ95935.1"/>
    <property type="molecule type" value="Genomic_DNA"/>
</dbReference>
<organism evidence="1 2">
    <name type="scientific">Mya arenaria</name>
    <name type="common">Soft-shell clam</name>
    <dbReference type="NCBI Taxonomy" id="6604"/>
    <lineage>
        <taxon>Eukaryota</taxon>
        <taxon>Metazoa</taxon>
        <taxon>Spiralia</taxon>
        <taxon>Lophotrochozoa</taxon>
        <taxon>Mollusca</taxon>
        <taxon>Bivalvia</taxon>
        <taxon>Autobranchia</taxon>
        <taxon>Heteroconchia</taxon>
        <taxon>Euheterodonta</taxon>
        <taxon>Imparidentia</taxon>
        <taxon>Neoheterodontei</taxon>
        <taxon>Myida</taxon>
        <taxon>Myoidea</taxon>
        <taxon>Myidae</taxon>
        <taxon>Mya</taxon>
    </lineage>
</organism>
<accession>A0ABY7DHX3</accession>
<evidence type="ECO:0000313" key="2">
    <source>
        <dbReference type="Proteomes" id="UP001164746"/>
    </source>
</evidence>
<evidence type="ECO:0000313" key="1">
    <source>
        <dbReference type="EMBL" id="WAQ95935.1"/>
    </source>
</evidence>
<proteinExistence type="predicted"/>
<sequence>MCWFEKCNGILEGTTWLTFLEQVHKINELNVGGGICEGSTYRSTEDQVFSGNELDKHLVRFCFMALIQAELDLAVSMWDNHTIRPSSNSNSPSGQPRQMFNHPSLWNTRDYLCPVSGRDIDACLAEVEPRSSICCHANVYDICINIMRENNLVPPFNADEAVVLYRRLRANIDTDLNI</sequence>
<protein>
    <submittedName>
        <fullName evidence="1">Uncharacterized protein</fullName>
    </submittedName>
</protein>
<dbReference type="Proteomes" id="UP001164746">
    <property type="component" value="Chromosome 2"/>
</dbReference>
<gene>
    <name evidence="1" type="ORF">MAR_028625</name>
</gene>
<keyword evidence="2" id="KW-1185">Reference proteome</keyword>
<reference evidence="1" key="1">
    <citation type="submission" date="2022-11" db="EMBL/GenBank/DDBJ databases">
        <title>Centuries of genome instability and evolution in soft-shell clam transmissible cancer (bioRxiv).</title>
        <authorList>
            <person name="Hart S.F.M."/>
            <person name="Yonemitsu M.A."/>
            <person name="Giersch R.M."/>
            <person name="Beal B.F."/>
            <person name="Arriagada G."/>
            <person name="Davis B.W."/>
            <person name="Ostrander E.A."/>
            <person name="Goff S.P."/>
            <person name="Metzger M.J."/>
        </authorList>
    </citation>
    <scope>NUCLEOTIDE SEQUENCE</scope>
    <source>
        <strain evidence="1">MELC-2E11</strain>
        <tissue evidence="1">Siphon/mantle</tissue>
    </source>
</reference>
<name>A0ABY7DHX3_MYAAR</name>